<evidence type="ECO:0000256" key="5">
    <source>
        <dbReference type="ARBA" id="ARBA00022827"/>
    </source>
</evidence>
<keyword evidence="7" id="KW-0642">Proline metabolism</keyword>
<feature type="binding site" evidence="9">
    <location>
        <position position="291"/>
    </location>
    <ligand>
        <name>substrate</name>
    </ligand>
</feature>
<feature type="binding site" evidence="9">
    <location>
        <position position="99"/>
    </location>
    <ligand>
        <name>substrate</name>
    </ligand>
</feature>
<dbReference type="InterPro" id="IPR015659">
    <property type="entry name" value="Proline_oxidase"/>
</dbReference>
<comment type="caution">
    <text evidence="12">The sequence shown here is derived from an EMBL/GenBank/DDBJ whole genome shotgun (WGS) entry which is preliminary data.</text>
</comment>
<keyword evidence="4 10" id="KW-0547">Nucleotide-binding</keyword>
<dbReference type="Proteomes" id="UP000031675">
    <property type="component" value="Unassembled WGS sequence"/>
</dbReference>
<dbReference type="PANTHER" id="PTHR13914:SF0">
    <property type="entry name" value="PROLINE DEHYDROGENASE 1, MITOCHONDRIAL"/>
    <property type="match status" value="1"/>
</dbReference>
<dbReference type="OrthoDB" id="9773461at2"/>
<evidence type="ECO:0000256" key="7">
    <source>
        <dbReference type="ARBA" id="ARBA00023062"/>
    </source>
</evidence>
<feature type="binding site" evidence="10">
    <location>
        <position position="165"/>
    </location>
    <ligand>
        <name>FAD</name>
        <dbReference type="ChEBI" id="CHEBI:57692"/>
    </ligand>
</feature>
<reference evidence="13" key="1">
    <citation type="journal article" date="2015" name="Chem. Biol.">
        <title>Structure, bioactivity, and resistance mechanism of streptomonomicin, an unusual lasso Peptide from an understudied halophilic actinomycete.</title>
        <authorList>
            <person name="Metelev M."/>
            <person name="Tietz J.I."/>
            <person name="Melby J.O."/>
            <person name="Blair P.M."/>
            <person name="Zhu L."/>
            <person name="Livnat I."/>
            <person name="Severinov K."/>
            <person name="Mitchell D.A."/>
        </authorList>
    </citation>
    <scope>NUCLEOTIDE SEQUENCE [LARGE SCALE GENOMIC DNA]</scope>
    <source>
        <strain evidence="13">YIM 90003</strain>
    </source>
</reference>
<dbReference type="Pfam" id="PF01619">
    <property type="entry name" value="Pro_dh"/>
    <property type="match status" value="1"/>
</dbReference>
<proteinExistence type="predicted"/>
<evidence type="ECO:0000256" key="9">
    <source>
        <dbReference type="PIRSR" id="PIRSR000196-1"/>
    </source>
</evidence>
<dbReference type="STRING" id="183763.LP52_17590"/>
<dbReference type="AlphaFoldDB" id="A0A0C2J8M0"/>
<dbReference type="PIRSF" id="PIRSF000196">
    <property type="entry name" value="Pro_dehydrog"/>
    <property type="match status" value="1"/>
</dbReference>
<comment type="cofactor">
    <cofactor evidence="10">
        <name>FAD</name>
        <dbReference type="ChEBI" id="CHEBI:57692"/>
    </cofactor>
    <text evidence="10">Binds 1 FAD per subunit.</text>
</comment>
<dbReference type="PANTHER" id="PTHR13914">
    <property type="entry name" value="PROLINE OXIDASE"/>
    <property type="match status" value="1"/>
</dbReference>
<dbReference type="UniPathway" id="UPA00261">
    <property type="reaction ID" value="UER00373"/>
</dbReference>
<feature type="domain" description="Proline dehydrogenase" evidence="11">
    <location>
        <begin position="43"/>
        <end position="304"/>
    </location>
</feature>
<feature type="binding site" evidence="10">
    <location>
        <position position="137"/>
    </location>
    <ligand>
        <name>FAD</name>
        <dbReference type="ChEBI" id="CHEBI:57692"/>
    </ligand>
</feature>
<dbReference type="InterPro" id="IPR008219">
    <property type="entry name" value="PRODH_bac_arc"/>
</dbReference>
<evidence type="ECO:0000256" key="1">
    <source>
        <dbReference type="ARBA" id="ARBA00004739"/>
    </source>
</evidence>
<dbReference type="SUPFAM" id="SSF51730">
    <property type="entry name" value="FAD-linked oxidoreductase"/>
    <property type="match status" value="1"/>
</dbReference>
<dbReference type="GO" id="GO:0004657">
    <property type="term" value="F:proline dehydrogenase activity"/>
    <property type="evidence" value="ECO:0007669"/>
    <property type="project" value="UniProtKB-EC"/>
</dbReference>
<dbReference type="EMBL" id="JROO01000032">
    <property type="protein sequence ID" value="KIH97846.1"/>
    <property type="molecule type" value="Genomic_DNA"/>
</dbReference>
<dbReference type="InterPro" id="IPR029041">
    <property type="entry name" value="FAD-linked_oxidoreductase-like"/>
</dbReference>
<comment type="catalytic activity">
    <reaction evidence="8">
        <text>L-proline + a quinone = (S)-1-pyrroline-5-carboxylate + a quinol + H(+)</text>
        <dbReference type="Rhea" id="RHEA:23784"/>
        <dbReference type="ChEBI" id="CHEBI:15378"/>
        <dbReference type="ChEBI" id="CHEBI:17388"/>
        <dbReference type="ChEBI" id="CHEBI:24646"/>
        <dbReference type="ChEBI" id="CHEBI:60039"/>
        <dbReference type="ChEBI" id="CHEBI:132124"/>
        <dbReference type="EC" id="1.5.5.2"/>
    </reaction>
</comment>
<evidence type="ECO:0000259" key="11">
    <source>
        <dbReference type="Pfam" id="PF01619"/>
    </source>
</evidence>
<sequence length="311" mass="33955">MVLRQTLLAAARSDRLRAFVSGSRATRGVVDRFVAGEHAEEAVRTAGELAERGLLTSIDHLGEETEHPSQAEDVTKGYLHLLRLLGQAGLTSSAEVSVKPTAVGLALGDEGAQLAAENLSRICAAAAEAGTTVTVDMEGEQYVAPTLRLVASLRGDHPWLGCVLQSYLRRTDGDIAAMAAESGARVRLCKGAYAPDPSTGYAERRDVDAAYVRHLRRLMDSEAYPMVATHDPRLIDIATTLARRFGRTYDGFEYQMLYGARPDEQRRLADLGAQVRVYVPYGSDWYGYLVRRMAERPANATFAARTVLRRG</sequence>
<dbReference type="GO" id="GO:0000166">
    <property type="term" value="F:nucleotide binding"/>
    <property type="evidence" value="ECO:0007669"/>
    <property type="project" value="UniProtKB-KW"/>
</dbReference>
<feature type="binding site" evidence="10">
    <location>
        <begin position="229"/>
        <end position="230"/>
    </location>
    <ligand>
        <name>FAD</name>
        <dbReference type="ChEBI" id="CHEBI:57692"/>
    </ligand>
</feature>
<dbReference type="RefSeq" id="WP_040275044.1">
    <property type="nucleotide sequence ID" value="NZ_JROO01000032.1"/>
</dbReference>
<evidence type="ECO:0000256" key="6">
    <source>
        <dbReference type="ARBA" id="ARBA00023002"/>
    </source>
</evidence>
<dbReference type="InterPro" id="IPR002872">
    <property type="entry name" value="Proline_DH_dom"/>
</dbReference>
<comment type="pathway">
    <text evidence="1">Amino-acid degradation; L-proline degradation into L-glutamate; L-glutamate from L-proline: step 1/2.</text>
</comment>
<name>A0A0C2J8M0_9ACTN</name>
<evidence type="ECO:0000256" key="8">
    <source>
        <dbReference type="ARBA" id="ARBA00048779"/>
    </source>
</evidence>
<dbReference type="EC" id="1.5.5.2" evidence="2"/>
<feature type="binding site" evidence="9">
    <location>
        <position position="292"/>
    </location>
    <ligand>
        <name>substrate</name>
    </ligand>
</feature>
<evidence type="ECO:0000313" key="12">
    <source>
        <dbReference type="EMBL" id="KIH97846.1"/>
    </source>
</evidence>
<evidence type="ECO:0000256" key="3">
    <source>
        <dbReference type="ARBA" id="ARBA00022630"/>
    </source>
</evidence>
<protein>
    <recommendedName>
        <fullName evidence="2">proline dehydrogenase</fullName>
        <ecNumber evidence="2">1.5.5.2</ecNumber>
    </recommendedName>
</protein>
<evidence type="ECO:0000256" key="10">
    <source>
        <dbReference type="PIRSR" id="PIRSR000196-2"/>
    </source>
</evidence>
<keyword evidence="5 10" id="KW-0274">FAD</keyword>
<gene>
    <name evidence="12" type="ORF">LP52_17590</name>
</gene>
<evidence type="ECO:0000313" key="13">
    <source>
        <dbReference type="Proteomes" id="UP000031675"/>
    </source>
</evidence>
<organism evidence="12 13">
    <name type="scientific">Streptomonospora alba</name>
    <dbReference type="NCBI Taxonomy" id="183763"/>
    <lineage>
        <taxon>Bacteria</taxon>
        <taxon>Bacillati</taxon>
        <taxon>Actinomycetota</taxon>
        <taxon>Actinomycetes</taxon>
        <taxon>Streptosporangiales</taxon>
        <taxon>Nocardiopsidaceae</taxon>
        <taxon>Streptomonospora</taxon>
    </lineage>
</organism>
<dbReference type="GO" id="GO:0010133">
    <property type="term" value="P:L-proline catabolic process to L-glutamate"/>
    <property type="evidence" value="ECO:0007669"/>
    <property type="project" value="UniProtKB-UniPathway"/>
</dbReference>
<feature type="binding site" evidence="10">
    <location>
        <begin position="190"/>
        <end position="192"/>
    </location>
    <ligand>
        <name>FAD</name>
        <dbReference type="ChEBI" id="CHEBI:57692"/>
    </ligand>
</feature>
<evidence type="ECO:0000256" key="2">
    <source>
        <dbReference type="ARBA" id="ARBA00012695"/>
    </source>
</evidence>
<accession>A0A0C2J8M0</accession>
<keyword evidence="13" id="KW-1185">Reference proteome</keyword>
<evidence type="ECO:0000256" key="4">
    <source>
        <dbReference type="ARBA" id="ARBA00022741"/>
    </source>
</evidence>
<dbReference type="Gene3D" id="3.20.20.220">
    <property type="match status" value="1"/>
</dbReference>
<keyword evidence="6" id="KW-0560">Oxidoreductase</keyword>
<keyword evidence="3" id="KW-0285">Flavoprotein</keyword>